<sequence>MEEFPIIHTSIWDGMLAVPTIVLLTQLFKAFPIPKQYYPTIASFFGFFISLFISHRHDLWAGIFMGGFYSAAAVGTYASLKTSWIAFKKKRADKLLSKIGD</sequence>
<keyword evidence="1" id="KW-1133">Transmembrane helix</keyword>
<dbReference type="EMBL" id="JAROCA020000001">
    <property type="protein sequence ID" value="MDY0405797.1"/>
    <property type="molecule type" value="Genomic_DNA"/>
</dbReference>
<feature type="transmembrane region" description="Helical" evidence="1">
    <location>
        <begin position="37"/>
        <end position="53"/>
    </location>
</feature>
<evidence type="ECO:0000256" key="1">
    <source>
        <dbReference type="SAM" id="Phobius"/>
    </source>
</evidence>
<keyword evidence="1" id="KW-0812">Transmembrane</keyword>
<feature type="transmembrane region" description="Helical" evidence="1">
    <location>
        <begin position="59"/>
        <end position="80"/>
    </location>
</feature>
<evidence type="ECO:0000313" key="2">
    <source>
        <dbReference type="EMBL" id="MDY0405797.1"/>
    </source>
</evidence>
<gene>
    <name evidence="2" type="ORF">P5G51_010690</name>
</gene>
<dbReference type="Proteomes" id="UP001228376">
    <property type="component" value="Unassembled WGS sequence"/>
</dbReference>
<evidence type="ECO:0000313" key="3">
    <source>
        <dbReference type="Proteomes" id="UP001228376"/>
    </source>
</evidence>
<comment type="caution">
    <text evidence="2">The sequence shown here is derived from an EMBL/GenBank/DDBJ whole genome shotgun (WGS) entry which is preliminary data.</text>
</comment>
<proteinExistence type="predicted"/>
<feature type="transmembrane region" description="Helical" evidence="1">
    <location>
        <begin position="6"/>
        <end position="25"/>
    </location>
</feature>
<evidence type="ECO:0008006" key="4">
    <source>
        <dbReference type="Google" id="ProtNLM"/>
    </source>
</evidence>
<keyword evidence="3" id="KW-1185">Reference proteome</keyword>
<name>A0ABU5CHG4_9BACI</name>
<accession>A0ABU5CHG4</accession>
<keyword evidence="1" id="KW-0472">Membrane</keyword>
<protein>
    <recommendedName>
        <fullName evidence="4">Holin</fullName>
    </recommendedName>
</protein>
<reference evidence="2 3" key="1">
    <citation type="submission" date="2023-10" db="EMBL/GenBank/DDBJ databases">
        <title>179-bfca-hs.</title>
        <authorList>
            <person name="Miliotis G."/>
            <person name="Sengupta P."/>
            <person name="Hameed A."/>
            <person name="Chuvochina M."/>
            <person name="Mcdonagh F."/>
            <person name="Simpson A.C."/>
            <person name="Singh N.K."/>
            <person name="Rekha P.D."/>
            <person name="Raman K."/>
            <person name="Hugenholtz P."/>
            <person name="Venkateswaran K."/>
        </authorList>
    </citation>
    <scope>NUCLEOTIDE SEQUENCE [LARGE SCALE GENOMIC DNA]</scope>
    <source>
        <strain evidence="2 3">179-BFC-A-HS</strain>
    </source>
</reference>
<dbReference type="RefSeq" id="WP_306066472.1">
    <property type="nucleotide sequence ID" value="NZ_JAROCA020000001.1"/>
</dbReference>
<organism evidence="2 3">
    <name type="scientific">Tigheibacillus jepli</name>
    <dbReference type="NCBI Taxonomy" id="3035914"/>
    <lineage>
        <taxon>Bacteria</taxon>
        <taxon>Bacillati</taxon>
        <taxon>Bacillota</taxon>
        <taxon>Bacilli</taxon>
        <taxon>Bacillales</taxon>
        <taxon>Bacillaceae</taxon>
        <taxon>Tigheibacillus</taxon>
    </lineage>
</organism>